<dbReference type="EMBL" id="JABWDY010028565">
    <property type="protein sequence ID" value="KAF5186998.1"/>
    <property type="molecule type" value="Genomic_DNA"/>
</dbReference>
<feature type="compositionally biased region" description="Acidic residues" evidence="1">
    <location>
        <begin position="269"/>
        <end position="290"/>
    </location>
</feature>
<dbReference type="OrthoDB" id="293868at2759"/>
<reference evidence="2 3" key="1">
    <citation type="submission" date="2020-06" db="EMBL/GenBank/DDBJ databases">
        <title>Transcriptomic and genomic resources for Thalictrum thalictroides and T. hernandezii: Facilitating candidate gene discovery in an emerging model plant lineage.</title>
        <authorList>
            <person name="Arias T."/>
            <person name="Riano-Pachon D.M."/>
            <person name="Di Stilio V.S."/>
        </authorList>
    </citation>
    <scope>NUCLEOTIDE SEQUENCE [LARGE SCALE GENOMIC DNA]</scope>
    <source>
        <strain evidence="3">cv. WT478/WT964</strain>
        <tissue evidence="2">Leaves</tissue>
    </source>
</reference>
<comment type="caution">
    <text evidence="2">The sequence shown here is derived from an EMBL/GenBank/DDBJ whole genome shotgun (WGS) entry which is preliminary data.</text>
</comment>
<dbReference type="AlphaFoldDB" id="A0A7J6VQY2"/>
<feature type="region of interest" description="Disordered" evidence="1">
    <location>
        <begin position="242"/>
        <end position="290"/>
    </location>
</feature>
<protein>
    <recommendedName>
        <fullName evidence="4">BED-type domain-containing protein</fullName>
    </recommendedName>
</protein>
<evidence type="ECO:0000313" key="2">
    <source>
        <dbReference type="EMBL" id="KAF5186998.1"/>
    </source>
</evidence>
<evidence type="ECO:0000256" key="1">
    <source>
        <dbReference type="SAM" id="MobiDB-lite"/>
    </source>
</evidence>
<proteinExistence type="predicted"/>
<feature type="region of interest" description="Disordered" evidence="1">
    <location>
        <begin position="88"/>
        <end position="107"/>
    </location>
</feature>
<evidence type="ECO:0008006" key="4">
    <source>
        <dbReference type="Google" id="ProtNLM"/>
    </source>
</evidence>
<name>A0A7J6VQY2_THATH</name>
<dbReference type="InterPro" id="IPR003903">
    <property type="entry name" value="UIM_dom"/>
</dbReference>
<gene>
    <name evidence="2" type="ORF">FRX31_023415</name>
</gene>
<feature type="compositionally biased region" description="Polar residues" evidence="1">
    <location>
        <begin position="245"/>
        <end position="263"/>
    </location>
</feature>
<accession>A0A7J6VQY2</accession>
<evidence type="ECO:0000313" key="3">
    <source>
        <dbReference type="Proteomes" id="UP000554482"/>
    </source>
</evidence>
<dbReference type="PROSITE" id="PS50330">
    <property type="entry name" value="UIM"/>
    <property type="match status" value="1"/>
</dbReference>
<keyword evidence="3" id="KW-1185">Reference proteome</keyword>
<sequence length="290" mass="33858">MFIRKYVYTNFPFLSEHVLFLLQGKNRQSSHKSKRKTKRFVQKRRRRLDYVDDDEALKQAIALSLEDSSEVSGAVLLESLHNSRTGVTDVQEIDKRKKKRQSNTSRVQMTEDQAIIHFFQFDARDACGQWETKFKCKYCGKTMKDGCLTGLMKHLAGCFSKVAASEHVPPQVKEEMRNHLSERASSISPKRVRKRHPRVVWPQEEEVEDPELRLQQDIEEAMRRSMKDPEYKEMEEIKLAMLESQRPNSQYLKGTSSSRTLQSKMIVENSDDELDQIFGFDNEDDDDDAN</sequence>
<organism evidence="2 3">
    <name type="scientific">Thalictrum thalictroides</name>
    <name type="common">Rue-anemone</name>
    <name type="synonym">Anemone thalictroides</name>
    <dbReference type="NCBI Taxonomy" id="46969"/>
    <lineage>
        <taxon>Eukaryota</taxon>
        <taxon>Viridiplantae</taxon>
        <taxon>Streptophyta</taxon>
        <taxon>Embryophyta</taxon>
        <taxon>Tracheophyta</taxon>
        <taxon>Spermatophyta</taxon>
        <taxon>Magnoliopsida</taxon>
        <taxon>Ranunculales</taxon>
        <taxon>Ranunculaceae</taxon>
        <taxon>Thalictroideae</taxon>
        <taxon>Thalictrum</taxon>
    </lineage>
</organism>
<dbReference type="Proteomes" id="UP000554482">
    <property type="component" value="Unassembled WGS sequence"/>
</dbReference>